<accession>A0A0A9C2R7</accession>
<name>A0A0A9C2R7_ARUDO</name>
<sequence>MPANARLPNIGSPAPANAALVRVWMSARILACPQPTAGAQFIFGANARANAGERIARQRAGGRGRANDWRWGERDNPNTPLDSRKLFFVMLVLRSSFSALHW</sequence>
<dbReference type="EMBL" id="GBRH01228019">
    <property type="protein sequence ID" value="JAD69876.1"/>
    <property type="molecule type" value="Transcribed_RNA"/>
</dbReference>
<protein>
    <submittedName>
        <fullName evidence="1">Uncharacterized protein</fullName>
    </submittedName>
</protein>
<proteinExistence type="predicted"/>
<reference evidence="1" key="1">
    <citation type="submission" date="2014-09" db="EMBL/GenBank/DDBJ databases">
        <authorList>
            <person name="Magalhaes I.L.F."/>
            <person name="Oliveira U."/>
            <person name="Santos F.R."/>
            <person name="Vidigal T.H.D.A."/>
            <person name="Brescovit A.D."/>
            <person name="Santos A.J."/>
        </authorList>
    </citation>
    <scope>NUCLEOTIDE SEQUENCE</scope>
    <source>
        <tissue evidence="1">Shoot tissue taken approximately 20 cm above the soil surface</tissue>
    </source>
</reference>
<evidence type="ECO:0000313" key="1">
    <source>
        <dbReference type="EMBL" id="JAD69876.1"/>
    </source>
</evidence>
<organism evidence="1">
    <name type="scientific">Arundo donax</name>
    <name type="common">Giant reed</name>
    <name type="synonym">Donax arundinaceus</name>
    <dbReference type="NCBI Taxonomy" id="35708"/>
    <lineage>
        <taxon>Eukaryota</taxon>
        <taxon>Viridiplantae</taxon>
        <taxon>Streptophyta</taxon>
        <taxon>Embryophyta</taxon>
        <taxon>Tracheophyta</taxon>
        <taxon>Spermatophyta</taxon>
        <taxon>Magnoliopsida</taxon>
        <taxon>Liliopsida</taxon>
        <taxon>Poales</taxon>
        <taxon>Poaceae</taxon>
        <taxon>PACMAD clade</taxon>
        <taxon>Arundinoideae</taxon>
        <taxon>Arundineae</taxon>
        <taxon>Arundo</taxon>
    </lineage>
</organism>
<dbReference type="AlphaFoldDB" id="A0A0A9C2R7"/>
<reference evidence="1" key="2">
    <citation type="journal article" date="2015" name="Data Brief">
        <title>Shoot transcriptome of the giant reed, Arundo donax.</title>
        <authorList>
            <person name="Barrero R.A."/>
            <person name="Guerrero F.D."/>
            <person name="Moolhuijzen P."/>
            <person name="Goolsby J.A."/>
            <person name="Tidwell J."/>
            <person name="Bellgard S.E."/>
            <person name="Bellgard M.I."/>
        </authorList>
    </citation>
    <scope>NUCLEOTIDE SEQUENCE</scope>
    <source>
        <tissue evidence="1">Shoot tissue taken approximately 20 cm above the soil surface</tissue>
    </source>
</reference>